<evidence type="ECO:0000256" key="2">
    <source>
        <dbReference type="ARBA" id="ARBA00022692"/>
    </source>
</evidence>
<dbReference type="AlphaFoldDB" id="A0A0G1XHE8"/>
<feature type="transmembrane region" description="Helical" evidence="5">
    <location>
        <begin position="134"/>
        <end position="159"/>
    </location>
</feature>
<dbReference type="InterPro" id="IPR035906">
    <property type="entry name" value="MetI-like_sf"/>
</dbReference>
<dbReference type="GO" id="GO:0005886">
    <property type="term" value="C:plasma membrane"/>
    <property type="evidence" value="ECO:0007669"/>
    <property type="project" value="UniProtKB-SubCell"/>
</dbReference>
<dbReference type="InterPro" id="IPR000515">
    <property type="entry name" value="MetI-like"/>
</dbReference>
<dbReference type="EMBL" id="LCRF01000044">
    <property type="protein sequence ID" value="KKW30335.1"/>
    <property type="molecule type" value="Genomic_DNA"/>
</dbReference>
<evidence type="ECO:0000256" key="3">
    <source>
        <dbReference type="ARBA" id="ARBA00022989"/>
    </source>
</evidence>
<reference evidence="7 8" key="1">
    <citation type="journal article" date="2015" name="Nature">
        <title>rRNA introns, odd ribosomes, and small enigmatic genomes across a large radiation of phyla.</title>
        <authorList>
            <person name="Brown C.T."/>
            <person name="Hug L.A."/>
            <person name="Thomas B.C."/>
            <person name="Sharon I."/>
            <person name="Castelle C.J."/>
            <person name="Singh A."/>
            <person name="Wilkins M.J."/>
            <person name="Williams K.H."/>
            <person name="Banfield J.F."/>
        </authorList>
    </citation>
    <scope>NUCLEOTIDE SEQUENCE [LARGE SCALE GENOMIC DNA]</scope>
</reference>
<gene>
    <name evidence="7" type="ORF">UY74_C0044G0013</name>
</gene>
<keyword evidence="4 5" id="KW-0472">Membrane</keyword>
<keyword evidence="5" id="KW-0813">Transport</keyword>
<feature type="transmembrane region" description="Helical" evidence="5">
    <location>
        <begin position="26"/>
        <end position="47"/>
    </location>
</feature>
<organism evidence="7 8">
    <name type="scientific">Candidatus Kaiserbacteria bacterium GW2011_GWC2_52_8b</name>
    <dbReference type="NCBI Taxonomy" id="1618676"/>
    <lineage>
        <taxon>Bacteria</taxon>
        <taxon>Candidatus Kaiseribacteriota</taxon>
    </lineage>
</organism>
<dbReference type="PANTHER" id="PTHR42744:SF1">
    <property type="entry name" value="BINDING-PROTEIN-DEPENDENT TRANSPORT SYSTEMS INNER MEMBRANE COMPONENT"/>
    <property type="match status" value="1"/>
</dbReference>
<feature type="domain" description="ABC transmembrane type-1" evidence="6">
    <location>
        <begin position="67"/>
        <end position="260"/>
    </location>
</feature>
<name>A0A0G1XHE8_9BACT</name>
<dbReference type="SUPFAM" id="SSF161098">
    <property type="entry name" value="MetI-like"/>
    <property type="match status" value="1"/>
</dbReference>
<keyword evidence="3 5" id="KW-1133">Transmembrane helix</keyword>
<proteinExistence type="inferred from homology"/>
<keyword evidence="2 5" id="KW-0812">Transmembrane</keyword>
<comment type="similarity">
    <text evidence="5">Belongs to the binding-protein-dependent transport system permease family.</text>
</comment>
<dbReference type="PROSITE" id="PS50928">
    <property type="entry name" value="ABC_TM1"/>
    <property type="match status" value="1"/>
</dbReference>
<evidence type="ECO:0000313" key="8">
    <source>
        <dbReference type="Proteomes" id="UP000034445"/>
    </source>
</evidence>
<feature type="transmembrane region" description="Helical" evidence="5">
    <location>
        <begin position="240"/>
        <end position="261"/>
    </location>
</feature>
<evidence type="ECO:0000256" key="1">
    <source>
        <dbReference type="ARBA" id="ARBA00004141"/>
    </source>
</evidence>
<feature type="transmembrane region" description="Helical" evidence="5">
    <location>
        <begin position="105"/>
        <end position="128"/>
    </location>
</feature>
<dbReference type="Gene3D" id="1.10.3720.10">
    <property type="entry name" value="MetI-like"/>
    <property type="match status" value="1"/>
</dbReference>
<evidence type="ECO:0000256" key="4">
    <source>
        <dbReference type="ARBA" id="ARBA00023136"/>
    </source>
</evidence>
<dbReference type="PANTHER" id="PTHR42744">
    <property type="entry name" value="BINDING-PROTEIN-DEPENDENT TRANSPORT SYSTEMS INNER MEMBRANE COMPONENT"/>
    <property type="match status" value="1"/>
</dbReference>
<comment type="subcellular location">
    <subcellularLocation>
        <location evidence="5">Cell membrane</location>
        <topology evidence="5">Multi-pass membrane protein</topology>
    </subcellularLocation>
    <subcellularLocation>
        <location evidence="1">Membrane</location>
        <topology evidence="1">Multi-pass membrane protein</topology>
    </subcellularLocation>
</comment>
<feature type="transmembrane region" description="Helical" evidence="5">
    <location>
        <begin position="67"/>
        <end position="93"/>
    </location>
</feature>
<comment type="caution">
    <text evidence="7">The sequence shown here is derived from an EMBL/GenBank/DDBJ whole genome shotgun (WGS) entry which is preliminary data.</text>
</comment>
<evidence type="ECO:0000259" key="6">
    <source>
        <dbReference type="PROSITE" id="PS50928"/>
    </source>
</evidence>
<accession>A0A0G1XHE8</accession>
<feature type="transmembrane region" description="Helical" evidence="5">
    <location>
        <begin position="180"/>
        <end position="204"/>
    </location>
</feature>
<evidence type="ECO:0000256" key="5">
    <source>
        <dbReference type="RuleBase" id="RU363032"/>
    </source>
</evidence>
<dbReference type="GO" id="GO:0055085">
    <property type="term" value="P:transmembrane transport"/>
    <property type="evidence" value="ECO:0007669"/>
    <property type="project" value="InterPro"/>
</dbReference>
<dbReference type="CDD" id="cd06261">
    <property type="entry name" value="TM_PBP2"/>
    <property type="match status" value="1"/>
</dbReference>
<evidence type="ECO:0000313" key="7">
    <source>
        <dbReference type="EMBL" id="KKW30335.1"/>
    </source>
</evidence>
<protein>
    <submittedName>
        <fullName evidence="7">Binding-protein-dependent transport system inner membrane component</fullName>
    </submittedName>
</protein>
<sequence>MRHSRHIHHASHTFVLSYPLSLSHRLYTIVLGPLLIVALMYVIYSAYPVFAPHSSEVVSFSTMAQGALYTLGRITVAYIFSLIFAVPLALLAISNKTLEALLLPVFDVMESIPILAVFPLVIVVFLQFNFLNGAAIFILFLNMLWNIVFALVGGLKIIPKDIGYVAHVFGLRGFSYIRKLILPAVFPQLVTGSILAVADGWNIIIVAEALHSYMPGGTPAQDLFGIGSILVSAAANAQNGIFLTAVLIMVVMIAFINFFVWQKLLHYSQRFRFE</sequence>
<dbReference type="Pfam" id="PF00528">
    <property type="entry name" value="BPD_transp_1"/>
    <property type="match status" value="1"/>
</dbReference>
<dbReference type="Proteomes" id="UP000034445">
    <property type="component" value="Unassembled WGS sequence"/>
</dbReference>